<dbReference type="AlphaFoldDB" id="A0A9W6GT38"/>
<reference evidence="2" key="1">
    <citation type="journal article" date="2023" name="Int. J. Syst. Evol. Microbiol.">
        <title>Methylocystis iwaonis sp. nov., a type II methane-oxidizing bacterium from surface soil of a rice paddy field in Japan, and emended description of the genus Methylocystis (ex Whittenbury et al. 1970) Bowman et al. 1993.</title>
        <authorList>
            <person name="Kaise H."/>
            <person name="Sawadogo J.B."/>
            <person name="Alam M.S."/>
            <person name="Ueno C."/>
            <person name="Dianou D."/>
            <person name="Shinjo R."/>
            <person name="Asakawa S."/>
        </authorList>
    </citation>
    <scope>NUCLEOTIDE SEQUENCE</scope>
    <source>
        <strain evidence="2">LMG27198</strain>
    </source>
</reference>
<dbReference type="Pfam" id="PF13730">
    <property type="entry name" value="HTH_36"/>
    <property type="match status" value="1"/>
</dbReference>
<evidence type="ECO:0000313" key="2">
    <source>
        <dbReference type="EMBL" id="GLI92371.1"/>
    </source>
</evidence>
<name>A0A9W6GT38_9HYPH</name>
<dbReference type="EMBL" id="BSEC01000001">
    <property type="protein sequence ID" value="GLI92371.1"/>
    <property type="molecule type" value="Genomic_DNA"/>
</dbReference>
<dbReference type="SUPFAM" id="SSF46785">
    <property type="entry name" value="Winged helix' DNA-binding domain"/>
    <property type="match status" value="1"/>
</dbReference>
<protein>
    <recommendedName>
        <fullName evidence="4">Helix-turn-helix domain-containing protein</fullName>
    </recommendedName>
</protein>
<feature type="region of interest" description="Disordered" evidence="1">
    <location>
        <begin position="126"/>
        <end position="157"/>
    </location>
</feature>
<evidence type="ECO:0000313" key="3">
    <source>
        <dbReference type="Proteomes" id="UP001144323"/>
    </source>
</evidence>
<dbReference type="Proteomes" id="UP001144323">
    <property type="component" value="Unassembled WGS sequence"/>
</dbReference>
<dbReference type="RefSeq" id="WP_281801547.1">
    <property type="nucleotide sequence ID" value="NZ_BSEC01000001.1"/>
</dbReference>
<accession>A0A9W6GT38</accession>
<evidence type="ECO:0008006" key="4">
    <source>
        <dbReference type="Google" id="ProtNLM"/>
    </source>
</evidence>
<comment type="caution">
    <text evidence="2">The sequence shown here is derived from an EMBL/GenBank/DDBJ whole genome shotgun (WGS) entry which is preliminary data.</text>
</comment>
<keyword evidence="3" id="KW-1185">Reference proteome</keyword>
<dbReference type="InterPro" id="IPR036388">
    <property type="entry name" value="WH-like_DNA-bd_sf"/>
</dbReference>
<organism evidence="2 3">
    <name type="scientific">Methylocystis echinoides</name>
    <dbReference type="NCBI Taxonomy" id="29468"/>
    <lineage>
        <taxon>Bacteria</taxon>
        <taxon>Pseudomonadati</taxon>
        <taxon>Pseudomonadota</taxon>
        <taxon>Alphaproteobacteria</taxon>
        <taxon>Hyphomicrobiales</taxon>
        <taxon>Methylocystaceae</taxon>
        <taxon>Methylocystis</taxon>
    </lineage>
</organism>
<dbReference type="Gene3D" id="1.10.10.10">
    <property type="entry name" value="Winged helix-like DNA-binding domain superfamily/Winged helix DNA-binding domain"/>
    <property type="match status" value="1"/>
</dbReference>
<evidence type="ECO:0000256" key="1">
    <source>
        <dbReference type="SAM" id="MobiDB-lite"/>
    </source>
</evidence>
<dbReference type="InterPro" id="IPR036390">
    <property type="entry name" value="WH_DNA-bd_sf"/>
</dbReference>
<gene>
    <name evidence="2" type="ORF">LMG27198_13630</name>
</gene>
<proteinExistence type="predicted"/>
<sequence>MTELKIAEGAVDDALPEKVIPLSVPERPGARFIRDRIMWLEQVAADESLTKTAVRLAIVLNGFFNSKTGDAWPAVGTLARRLGTSDRAVQKALRAMADAGHLTISAGGGNNTNRYAWILKDTSAKGGDAETAEASSPMPVKERSPHPGTSVHHRGERAFTRILIWNPQKEPS</sequence>